<dbReference type="InterPro" id="IPR013088">
    <property type="entry name" value="Znf_NHR/GATA"/>
</dbReference>
<organism evidence="7">
    <name type="scientific">Gibberella zeae</name>
    <name type="common">Wheat head blight fungus</name>
    <name type="synonym">Fusarium graminearum</name>
    <dbReference type="NCBI Taxonomy" id="5518"/>
    <lineage>
        <taxon>Eukaryota</taxon>
        <taxon>Fungi</taxon>
        <taxon>Dikarya</taxon>
        <taxon>Ascomycota</taxon>
        <taxon>Pezizomycotina</taxon>
        <taxon>Sordariomycetes</taxon>
        <taxon>Hypocreomycetidae</taxon>
        <taxon>Hypocreales</taxon>
        <taxon>Nectriaceae</taxon>
        <taxon>Fusarium</taxon>
    </lineage>
</organism>
<keyword evidence="3" id="KW-0862">Zinc</keyword>
<feature type="region of interest" description="Disordered" evidence="5">
    <location>
        <begin position="69"/>
        <end position="100"/>
    </location>
</feature>
<dbReference type="Pfam" id="PF00320">
    <property type="entry name" value="GATA"/>
    <property type="match status" value="1"/>
</dbReference>
<dbReference type="GO" id="GO:0043565">
    <property type="term" value="F:sequence-specific DNA binding"/>
    <property type="evidence" value="ECO:0007669"/>
    <property type="project" value="InterPro"/>
</dbReference>
<feature type="compositionally biased region" description="Basic and acidic residues" evidence="5">
    <location>
        <begin position="176"/>
        <end position="189"/>
    </location>
</feature>
<gene>
    <name evidence="7" type="ORF">FUG_LOCUS211513</name>
</gene>
<sequence>MNKPSQNYFIIARSATQHDDRLSYEDSEQFGEPLHDVPLFQTTAIPSTLIAKPDGRDTYDVQLHFQSRTELHSPKPPSLPIKPSRPSLKRNHISRSCFSEQSVSSRETVYSRHAKSEPAKASGKGRSCTFCNKTDTPRWRDGPGGRRTLCNVCGLIYVKRQSKGKSPILPGGYSRGTREIMSDDSSRQS</sequence>
<dbReference type="PROSITE" id="PS50114">
    <property type="entry name" value="GATA_ZN_FINGER_2"/>
    <property type="match status" value="1"/>
</dbReference>
<dbReference type="InterPro" id="IPR000679">
    <property type="entry name" value="Znf_GATA"/>
</dbReference>
<dbReference type="Gene3D" id="3.30.50.10">
    <property type="entry name" value="Erythroid Transcription Factor GATA-1, subunit A"/>
    <property type="match status" value="1"/>
</dbReference>
<keyword evidence="1" id="KW-0479">Metal-binding</keyword>
<dbReference type="AlphaFoldDB" id="A0A4E9DZI6"/>
<feature type="region of interest" description="Disordered" evidence="5">
    <location>
        <begin position="163"/>
        <end position="189"/>
    </location>
</feature>
<protein>
    <recommendedName>
        <fullName evidence="6">GATA-type domain-containing protein</fullName>
    </recommendedName>
</protein>
<dbReference type="GO" id="GO:0008270">
    <property type="term" value="F:zinc ion binding"/>
    <property type="evidence" value="ECO:0007669"/>
    <property type="project" value="UniProtKB-KW"/>
</dbReference>
<dbReference type="GO" id="GO:0006355">
    <property type="term" value="P:regulation of DNA-templated transcription"/>
    <property type="evidence" value="ECO:0007669"/>
    <property type="project" value="InterPro"/>
</dbReference>
<evidence type="ECO:0000256" key="4">
    <source>
        <dbReference type="PROSITE-ProRule" id="PRU00094"/>
    </source>
</evidence>
<accession>A0A4E9DZI6</accession>
<evidence type="ECO:0000259" key="6">
    <source>
        <dbReference type="PROSITE" id="PS50114"/>
    </source>
</evidence>
<dbReference type="CDD" id="cd00202">
    <property type="entry name" value="ZnF_GATA"/>
    <property type="match status" value="1"/>
</dbReference>
<reference evidence="7" key="1">
    <citation type="submission" date="2019-04" db="EMBL/GenBank/DDBJ databases">
        <authorList>
            <person name="Melise S."/>
            <person name="Noan J."/>
            <person name="Okalmin O."/>
        </authorList>
    </citation>
    <scope>NUCLEOTIDE SEQUENCE</scope>
    <source>
        <strain evidence="7">FN9</strain>
    </source>
</reference>
<dbReference type="SMART" id="SM00401">
    <property type="entry name" value="ZnF_GATA"/>
    <property type="match status" value="1"/>
</dbReference>
<dbReference type="EMBL" id="CAAKMV010000124">
    <property type="protein sequence ID" value="VIO56368.1"/>
    <property type="molecule type" value="Genomic_DNA"/>
</dbReference>
<dbReference type="SUPFAM" id="SSF57716">
    <property type="entry name" value="Glucocorticoid receptor-like (DNA-binding domain)"/>
    <property type="match status" value="1"/>
</dbReference>
<proteinExistence type="predicted"/>
<feature type="domain" description="GATA-type" evidence="6">
    <location>
        <begin position="122"/>
        <end position="157"/>
    </location>
</feature>
<keyword evidence="2 4" id="KW-0863">Zinc-finger</keyword>
<evidence type="ECO:0000256" key="2">
    <source>
        <dbReference type="ARBA" id="ARBA00022771"/>
    </source>
</evidence>
<evidence type="ECO:0000256" key="1">
    <source>
        <dbReference type="ARBA" id="ARBA00022723"/>
    </source>
</evidence>
<evidence type="ECO:0000256" key="5">
    <source>
        <dbReference type="SAM" id="MobiDB-lite"/>
    </source>
</evidence>
<dbReference type="PANTHER" id="PTHR45658">
    <property type="entry name" value="GATA TRANSCRIPTION FACTOR"/>
    <property type="match status" value="1"/>
</dbReference>
<evidence type="ECO:0000313" key="7">
    <source>
        <dbReference type="EMBL" id="VIO56368.1"/>
    </source>
</evidence>
<dbReference type="InterPro" id="IPR051140">
    <property type="entry name" value="GATA_TF"/>
</dbReference>
<name>A0A4E9DZI6_GIBZA</name>
<evidence type="ECO:0000256" key="3">
    <source>
        <dbReference type="ARBA" id="ARBA00022833"/>
    </source>
</evidence>